<protein>
    <recommendedName>
        <fullName evidence="5">HTH lysR-type domain-containing protein</fullName>
    </recommendedName>
</protein>
<evidence type="ECO:0000256" key="2">
    <source>
        <dbReference type="ARBA" id="ARBA00023015"/>
    </source>
</evidence>
<dbReference type="EMBL" id="CP016027">
    <property type="protein sequence ID" value="ANJ66812.1"/>
    <property type="molecule type" value="Genomic_DNA"/>
</dbReference>
<dbReference type="InterPro" id="IPR000847">
    <property type="entry name" value="LysR_HTH_N"/>
</dbReference>
<dbReference type="Gene3D" id="3.40.190.10">
    <property type="entry name" value="Periplasmic binding protein-like II"/>
    <property type="match status" value="2"/>
</dbReference>
<dbReference type="InterPro" id="IPR036388">
    <property type="entry name" value="WH-like_DNA-bd_sf"/>
</dbReference>
<dbReference type="PANTHER" id="PTHR30537:SF74">
    <property type="entry name" value="HTH-TYPE TRANSCRIPTIONAL REGULATOR TRPI"/>
    <property type="match status" value="1"/>
</dbReference>
<dbReference type="RefSeq" id="WP_066099174.1">
    <property type="nucleotide sequence ID" value="NZ_CP016027.1"/>
</dbReference>
<keyword evidence="2" id="KW-0805">Transcription regulation</keyword>
<sequence length="301" mass="33468">MSRKLPPLTALRAFEAVARHRSMARAAEELHVTPAAVSQQIRQLEELFGQPLFRRGRQITLTESAEAALPLLSDAFDRLEQAAARLGSDRENGPLVVSSPPAFAARWLMARLEDFQNRHPEIELRLSATRRMVDFDLEDVDCAVRFGDGQYPGLQVDLLIPETFIPVASPAVAADIRSIGDIARKPLLNDEWHTAHHLFPDWRSWLTAQGVALDTPLRVKHFGESNLTIQAAVAGLGVALAWRSLVEDDLKSGRLVHLLNQHIETPSAYYLVTPANRLTLPKVAAFRRWLLETAAPPEIPA</sequence>
<evidence type="ECO:0000256" key="4">
    <source>
        <dbReference type="ARBA" id="ARBA00023163"/>
    </source>
</evidence>
<feature type="domain" description="HTH lysR-type" evidence="5">
    <location>
        <begin position="6"/>
        <end position="62"/>
    </location>
</feature>
<reference evidence="6 7" key="1">
    <citation type="submission" date="2016-06" db="EMBL/GenBank/DDBJ databases">
        <title>Insight into the functional genes involving in sulfur oxidation in Pearl River water.</title>
        <authorList>
            <person name="Luo J."/>
            <person name="Tan X."/>
            <person name="Lin W."/>
        </authorList>
    </citation>
    <scope>NUCLEOTIDE SEQUENCE [LARGE SCALE GENOMIC DNA]</scope>
    <source>
        <strain evidence="6 7">LS2</strain>
    </source>
</reference>
<dbReference type="InterPro" id="IPR058163">
    <property type="entry name" value="LysR-type_TF_proteobact-type"/>
</dbReference>
<dbReference type="OrthoDB" id="9786526at2"/>
<comment type="similarity">
    <text evidence="1">Belongs to the LysR transcriptional regulatory family.</text>
</comment>
<dbReference type="Pfam" id="PF00126">
    <property type="entry name" value="HTH_1"/>
    <property type="match status" value="1"/>
</dbReference>
<keyword evidence="3" id="KW-0238">DNA-binding</keyword>
<dbReference type="CDD" id="cd08432">
    <property type="entry name" value="PBP2_GcdR_TrpI_HvrB_AmpR_like"/>
    <property type="match status" value="1"/>
</dbReference>
<dbReference type="SUPFAM" id="SSF46785">
    <property type="entry name" value="Winged helix' DNA-binding domain"/>
    <property type="match status" value="1"/>
</dbReference>
<dbReference type="PANTHER" id="PTHR30537">
    <property type="entry name" value="HTH-TYPE TRANSCRIPTIONAL REGULATOR"/>
    <property type="match status" value="1"/>
</dbReference>
<dbReference type="AlphaFoldDB" id="A0A191ZG33"/>
<dbReference type="STRING" id="1860122.A9404_04970"/>
<proteinExistence type="inferred from homology"/>
<dbReference type="Pfam" id="PF03466">
    <property type="entry name" value="LysR_substrate"/>
    <property type="match status" value="1"/>
</dbReference>
<evidence type="ECO:0000313" key="7">
    <source>
        <dbReference type="Proteomes" id="UP000078596"/>
    </source>
</evidence>
<dbReference type="InterPro" id="IPR005119">
    <property type="entry name" value="LysR_subst-bd"/>
</dbReference>
<dbReference type="Gene3D" id="1.10.10.10">
    <property type="entry name" value="Winged helix-like DNA-binding domain superfamily/Winged helix DNA-binding domain"/>
    <property type="match status" value="1"/>
</dbReference>
<dbReference type="SUPFAM" id="SSF53850">
    <property type="entry name" value="Periplasmic binding protein-like II"/>
    <property type="match status" value="1"/>
</dbReference>
<evidence type="ECO:0000256" key="1">
    <source>
        <dbReference type="ARBA" id="ARBA00009437"/>
    </source>
</evidence>
<keyword evidence="4" id="KW-0804">Transcription</keyword>
<dbReference type="Proteomes" id="UP000078596">
    <property type="component" value="Chromosome"/>
</dbReference>
<evidence type="ECO:0000313" key="6">
    <source>
        <dbReference type="EMBL" id="ANJ66812.1"/>
    </source>
</evidence>
<dbReference type="KEGG" id="haz:A9404_04970"/>
<evidence type="ECO:0000256" key="3">
    <source>
        <dbReference type="ARBA" id="ARBA00023125"/>
    </source>
</evidence>
<keyword evidence="7" id="KW-1185">Reference proteome</keyword>
<accession>A0A191ZG33</accession>
<dbReference type="GO" id="GO:0003700">
    <property type="term" value="F:DNA-binding transcription factor activity"/>
    <property type="evidence" value="ECO:0007669"/>
    <property type="project" value="InterPro"/>
</dbReference>
<dbReference type="GO" id="GO:0006351">
    <property type="term" value="P:DNA-templated transcription"/>
    <property type="evidence" value="ECO:0007669"/>
    <property type="project" value="TreeGrafter"/>
</dbReference>
<dbReference type="GO" id="GO:0043565">
    <property type="term" value="F:sequence-specific DNA binding"/>
    <property type="evidence" value="ECO:0007669"/>
    <property type="project" value="TreeGrafter"/>
</dbReference>
<dbReference type="PRINTS" id="PR00039">
    <property type="entry name" value="HTHLYSR"/>
</dbReference>
<dbReference type="NCBIfam" id="NF008352">
    <property type="entry name" value="PRK11139.1"/>
    <property type="match status" value="1"/>
</dbReference>
<evidence type="ECO:0000259" key="5">
    <source>
        <dbReference type="PROSITE" id="PS50931"/>
    </source>
</evidence>
<organism evidence="6 7">
    <name type="scientific">Halothiobacillus diazotrophicus</name>
    <dbReference type="NCBI Taxonomy" id="1860122"/>
    <lineage>
        <taxon>Bacteria</taxon>
        <taxon>Pseudomonadati</taxon>
        <taxon>Pseudomonadota</taxon>
        <taxon>Gammaproteobacteria</taxon>
        <taxon>Chromatiales</taxon>
        <taxon>Halothiobacillaceae</taxon>
        <taxon>Halothiobacillus</taxon>
    </lineage>
</organism>
<gene>
    <name evidence="6" type="ORF">A9404_04970</name>
</gene>
<name>A0A191ZG33_9GAMM</name>
<dbReference type="PROSITE" id="PS50931">
    <property type="entry name" value="HTH_LYSR"/>
    <property type="match status" value="1"/>
</dbReference>
<dbReference type="InterPro" id="IPR036390">
    <property type="entry name" value="WH_DNA-bd_sf"/>
</dbReference>